<reference evidence="1 2" key="2">
    <citation type="submission" date="2018-11" db="EMBL/GenBank/DDBJ databases">
        <authorList>
            <consortium name="Pathogen Informatics"/>
        </authorList>
    </citation>
    <scope>NUCLEOTIDE SEQUENCE [LARGE SCALE GENOMIC DNA]</scope>
</reference>
<dbReference type="AlphaFoldDB" id="A0A183EGJ8"/>
<dbReference type="SUPFAM" id="SSF47923">
    <property type="entry name" value="Ypt/Rab-GAP domain of gyp1p"/>
    <property type="match status" value="1"/>
</dbReference>
<dbReference type="InterPro" id="IPR035969">
    <property type="entry name" value="Rab-GAP_TBC_sf"/>
</dbReference>
<reference evidence="3" key="1">
    <citation type="submission" date="2016-06" db="UniProtKB">
        <authorList>
            <consortium name="WormBaseParasite"/>
        </authorList>
    </citation>
    <scope>IDENTIFICATION</scope>
</reference>
<evidence type="ECO:0000313" key="1">
    <source>
        <dbReference type="EMBL" id="VDN35276.1"/>
    </source>
</evidence>
<dbReference type="Gene3D" id="1.10.472.80">
    <property type="entry name" value="Ypt/Rab-GAP domain of gyp1p, domain 3"/>
    <property type="match status" value="1"/>
</dbReference>
<proteinExistence type="predicted"/>
<gene>
    <name evidence="1" type="ORF">GPUH_LOCUS20087</name>
</gene>
<dbReference type="OrthoDB" id="294251at2759"/>
<accession>A0A183EGJ8</accession>
<evidence type="ECO:0000313" key="3">
    <source>
        <dbReference type="WBParaSite" id="GPUH_0002011401-mRNA-1"/>
    </source>
</evidence>
<dbReference type="Proteomes" id="UP000271098">
    <property type="component" value="Unassembled WGS sequence"/>
</dbReference>
<organism evidence="3">
    <name type="scientific">Gongylonema pulchrum</name>
    <dbReference type="NCBI Taxonomy" id="637853"/>
    <lineage>
        <taxon>Eukaryota</taxon>
        <taxon>Metazoa</taxon>
        <taxon>Ecdysozoa</taxon>
        <taxon>Nematoda</taxon>
        <taxon>Chromadorea</taxon>
        <taxon>Rhabditida</taxon>
        <taxon>Spirurina</taxon>
        <taxon>Spiruromorpha</taxon>
        <taxon>Spiruroidea</taxon>
        <taxon>Gongylonematidae</taxon>
        <taxon>Gongylonema</taxon>
    </lineage>
</organism>
<name>A0A183EGJ8_9BILA</name>
<protein>
    <submittedName>
        <fullName evidence="3">Rab-GAP TBC domain-containing protein</fullName>
    </submittedName>
</protein>
<dbReference type="WBParaSite" id="GPUH_0002011401-mRNA-1">
    <property type="protein sequence ID" value="GPUH_0002011401-mRNA-1"/>
    <property type="gene ID" value="GPUH_0002011401"/>
</dbReference>
<evidence type="ECO:0000313" key="2">
    <source>
        <dbReference type="Proteomes" id="UP000271098"/>
    </source>
</evidence>
<keyword evidence="2" id="KW-1185">Reference proteome</keyword>
<sequence>MHDLPTSEFLETLQAVLRIWDCLFYEGDPVLFRIAVTLIEDLVPSLVKCSSTDDVLQVFSKTSATPIASDCHRLLQVAFDKDKDFITSEKLNEIRAKYS</sequence>
<dbReference type="EMBL" id="UYRT01089736">
    <property type="protein sequence ID" value="VDN35276.1"/>
    <property type="molecule type" value="Genomic_DNA"/>
</dbReference>